<sequence length="229" mass="25204">MSSKRVYFPVNEIVTFIAPTLLCVPKKKKSATTMLVLRRCLTLIESPRGGLPVSLLSRCYRARLAVLRPCGLIHCPDIRTRTDQLSSQDRRVFRHLLPAHPGSSRGLSSSPPSGEDAVGKIQSKHYHLVYTCKVCSTRSTQKISKVAYHKGVVIVTCPGCSNHHIIADNLSWFSDLEGKRNIEEILAAKGETVKRVAGSAALEIVVEEASRDASQRADAEEKETEPETA</sequence>
<dbReference type="GO" id="GO:0008270">
    <property type="term" value="F:zinc ion binding"/>
    <property type="evidence" value="ECO:0007669"/>
    <property type="project" value="UniProtKB-KW"/>
</dbReference>
<dbReference type="InterPro" id="IPR007853">
    <property type="entry name" value="Znf_DNL-typ"/>
</dbReference>
<keyword evidence="3" id="KW-0862">Zinc</keyword>
<evidence type="ECO:0000256" key="1">
    <source>
        <dbReference type="ARBA" id="ARBA00022723"/>
    </source>
</evidence>
<evidence type="ECO:0000259" key="6">
    <source>
        <dbReference type="PROSITE" id="PS51501"/>
    </source>
</evidence>
<name>A0A146NNM9_FUNHE</name>
<dbReference type="GO" id="GO:0005739">
    <property type="term" value="C:mitochondrion"/>
    <property type="evidence" value="ECO:0007669"/>
    <property type="project" value="TreeGrafter"/>
</dbReference>
<dbReference type="GO" id="GO:0051087">
    <property type="term" value="F:protein-folding chaperone binding"/>
    <property type="evidence" value="ECO:0007669"/>
    <property type="project" value="TreeGrafter"/>
</dbReference>
<keyword evidence="9" id="KW-1185">Reference proteome</keyword>
<feature type="region of interest" description="Disordered" evidence="5">
    <location>
        <begin position="208"/>
        <end position="229"/>
    </location>
</feature>
<feature type="compositionally biased region" description="Basic and acidic residues" evidence="5">
    <location>
        <begin position="208"/>
        <end position="219"/>
    </location>
</feature>
<feature type="domain" description="DNL-type" evidence="6">
    <location>
        <begin position="121"/>
        <end position="218"/>
    </location>
</feature>
<dbReference type="InterPro" id="IPR024158">
    <property type="entry name" value="Mt_import_TIM15"/>
</dbReference>
<evidence type="ECO:0000313" key="8">
    <source>
        <dbReference type="Ensembl" id="ENSFHEP00000007333.1"/>
    </source>
</evidence>
<evidence type="ECO:0000256" key="3">
    <source>
        <dbReference type="ARBA" id="ARBA00022833"/>
    </source>
</evidence>
<organism evidence="7">
    <name type="scientific">Fundulus heteroclitus</name>
    <name type="common">Killifish</name>
    <name type="synonym">Mummichog</name>
    <dbReference type="NCBI Taxonomy" id="8078"/>
    <lineage>
        <taxon>Eukaryota</taxon>
        <taxon>Metazoa</taxon>
        <taxon>Chordata</taxon>
        <taxon>Craniata</taxon>
        <taxon>Vertebrata</taxon>
        <taxon>Euteleostomi</taxon>
        <taxon>Actinopterygii</taxon>
        <taxon>Neopterygii</taxon>
        <taxon>Teleostei</taxon>
        <taxon>Neoteleostei</taxon>
        <taxon>Acanthomorphata</taxon>
        <taxon>Ovalentaria</taxon>
        <taxon>Atherinomorphae</taxon>
        <taxon>Cyprinodontiformes</taxon>
        <taxon>Fundulidae</taxon>
        <taxon>Fundulus</taxon>
    </lineage>
</organism>
<dbReference type="PANTHER" id="PTHR20922">
    <property type="entry name" value="DNL-TYPE ZINC FINGER PROTEIN"/>
    <property type="match status" value="1"/>
</dbReference>
<evidence type="ECO:0000313" key="9">
    <source>
        <dbReference type="Proteomes" id="UP000265000"/>
    </source>
</evidence>
<dbReference type="PANTHER" id="PTHR20922:SF13">
    <property type="entry name" value="DNL-TYPE ZINC FINGER PROTEIN"/>
    <property type="match status" value="1"/>
</dbReference>
<dbReference type="GO" id="GO:0030150">
    <property type="term" value="P:protein import into mitochondrial matrix"/>
    <property type="evidence" value="ECO:0007669"/>
    <property type="project" value="TreeGrafter"/>
</dbReference>
<evidence type="ECO:0000256" key="2">
    <source>
        <dbReference type="ARBA" id="ARBA00022771"/>
    </source>
</evidence>
<dbReference type="AlphaFoldDB" id="A0A146NNM9"/>
<dbReference type="PROSITE" id="PS51501">
    <property type="entry name" value="ZF_DNL"/>
    <property type="match status" value="1"/>
</dbReference>
<dbReference type="GO" id="GO:0006457">
    <property type="term" value="P:protein folding"/>
    <property type="evidence" value="ECO:0007669"/>
    <property type="project" value="TreeGrafter"/>
</dbReference>
<protein>
    <submittedName>
        <fullName evidence="7 8">DNL-type zinc finger</fullName>
    </submittedName>
</protein>
<accession>A0A146NNM9</accession>
<keyword evidence="1" id="KW-0479">Metal-binding</keyword>
<dbReference type="EMBL" id="GCES01152889">
    <property type="protein sequence ID" value="JAQ33433.1"/>
    <property type="molecule type" value="Transcribed_RNA"/>
</dbReference>
<reference evidence="8" key="2">
    <citation type="submission" date="2025-05" db="UniProtKB">
        <authorList>
            <consortium name="Ensembl"/>
        </authorList>
    </citation>
    <scope>IDENTIFICATION</scope>
</reference>
<proteinExistence type="predicted"/>
<evidence type="ECO:0000256" key="4">
    <source>
        <dbReference type="PROSITE-ProRule" id="PRU00834"/>
    </source>
</evidence>
<dbReference type="GeneTree" id="ENSGT00390000008220"/>
<evidence type="ECO:0000313" key="7">
    <source>
        <dbReference type="EMBL" id="JAQ33433.1"/>
    </source>
</evidence>
<dbReference type="Proteomes" id="UP000265000">
    <property type="component" value="Unplaced"/>
</dbReference>
<dbReference type="GO" id="GO:0050821">
    <property type="term" value="P:protein stabilization"/>
    <property type="evidence" value="ECO:0007669"/>
    <property type="project" value="TreeGrafter"/>
</dbReference>
<keyword evidence="2 4" id="KW-0863">Zinc-finger</keyword>
<reference evidence="7" key="1">
    <citation type="submission" date="2015-01" db="EMBL/GenBank/DDBJ databases">
        <title>EvidentialGene: Evidence-directed Construction of Complete mRNA Transcriptomes without Genomes.</title>
        <authorList>
            <person name="Gilbert D.G."/>
        </authorList>
    </citation>
    <scope>NUCLEOTIDE SEQUENCE</scope>
</reference>
<dbReference type="Pfam" id="PF05180">
    <property type="entry name" value="zf-DNL"/>
    <property type="match status" value="1"/>
</dbReference>
<dbReference type="Ensembl" id="ENSFHET00000003999.1">
    <property type="protein sequence ID" value="ENSFHEP00000007333.1"/>
    <property type="gene ID" value="ENSFHEG00000008452.1"/>
</dbReference>
<evidence type="ECO:0000256" key="5">
    <source>
        <dbReference type="SAM" id="MobiDB-lite"/>
    </source>
</evidence>
<feature type="compositionally biased region" description="Acidic residues" evidence="5">
    <location>
        <begin position="220"/>
        <end position="229"/>
    </location>
</feature>